<feature type="region of interest" description="Disordered" evidence="1">
    <location>
        <begin position="350"/>
        <end position="410"/>
    </location>
</feature>
<evidence type="ECO:0000313" key="3">
    <source>
        <dbReference type="Proteomes" id="UP000002402"/>
    </source>
</evidence>
<dbReference type="EnsemblBacteria" id="ABF92959">
    <property type="protein sequence ID" value="ABF92959"/>
    <property type="gene ID" value="MXAN_1044"/>
</dbReference>
<dbReference type="EMBL" id="CP000113">
    <property type="protein sequence ID" value="ABF92959.1"/>
    <property type="molecule type" value="Genomic_DNA"/>
</dbReference>
<dbReference type="AlphaFoldDB" id="Q1DDG8"/>
<name>Q1DDG8_MYXXD</name>
<keyword evidence="3" id="KW-1185">Reference proteome</keyword>
<dbReference type="HOGENOM" id="CLU_670536_0_0_7"/>
<organism evidence="2 3">
    <name type="scientific">Myxococcus xanthus (strain DK1622)</name>
    <dbReference type="NCBI Taxonomy" id="246197"/>
    <lineage>
        <taxon>Bacteria</taxon>
        <taxon>Pseudomonadati</taxon>
        <taxon>Myxococcota</taxon>
        <taxon>Myxococcia</taxon>
        <taxon>Myxococcales</taxon>
        <taxon>Cystobacterineae</taxon>
        <taxon>Myxococcaceae</taxon>
        <taxon>Myxococcus</taxon>
    </lineage>
</organism>
<dbReference type="Proteomes" id="UP000002402">
    <property type="component" value="Chromosome"/>
</dbReference>
<dbReference type="STRING" id="246197.MXAN_1044"/>
<feature type="region of interest" description="Disordered" evidence="1">
    <location>
        <begin position="128"/>
        <end position="221"/>
    </location>
</feature>
<gene>
    <name evidence="2" type="ordered locus">MXAN_1044</name>
</gene>
<dbReference type="KEGG" id="mxa:MXAN_1044"/>
<feature type="compositionally biased region" description="Gly residues" evidence="1">
    <location>
        <begin position="194"/>
        <end position="216"/>
    </location>
</feature>
<proteinExistence type="predicted"/>
<evidence type="ECO:0000256" key="1">
    <source>
        <dbReference type="SAM" id="MobiDB-lite"/>
    </source>
</evidence>
<protein>
    <submittedName>
        <fullName evidence="2">Uncharacterized protein</fullName>
    </submittedName>
</protein>
<sequence length="410" mass="39986">MMPDGRAPSRASPGGSMPPGASALHALLRAWPDAPVRAAPEGAEADGLVHTAVGHGLVGFVAHAVERAGWALPEPASASLRREALGNAARALRVKMLLLRSLDALATVGQVPVLLKGVWAGAAAVSGPVAASHHGRGPAGGTRGCGRRGPGAGPRGALGAAGRRRPARGRGLSPLGAGRAGGAGGAALPRARGMGRGAGGRRAAGAGGDGRGGWPGGAVATARGRGRLPGVAREQPRVAAVGVALRLEAAGAGGYAAGLADGGGAGTRHGLPTCGLVCVGRGAAAPGGAGAGRGAGAAGSASLAASARTAFFLRRAAAGGVAAGWPDRVDGGEAAAGATDGLRGAIWRPASTERRAGEAAPSRLSWVRGMPPPQPARPSHRQHARQRLHANLPHEGDATLPAVRDPRRGA</sequence>
<reference evidence="2 3" key="1">
    <citation type="journal article" date="2006" name="Proc. Natl. Acad. Sci. U.S.A.">
        <title>Evolution of sensory complexity recorded in a myxobacterial genome.</title>
        <authorList>
            <person name="Goldman B.S."/>
            <person name="Nierman W.C."/>
            <person name="Kaiser D."/>
            <person name="Slater S.C."/>
            <person name="Durkin A.S."/>
            <person name="Eisen J.A."/>
            <person name="Ronning C.M."/>
            <person name="Barbazuk W.B."/>
            <person name="Blanchard M."/>
            <person name="Field C."/>
            <person name="Halling C."/>
            <person name="Hinkle G."/>
            <person name="Iartchuk O."/>
            <person name="Kim H.S."/>
            <person name="Mackenzie C."/>
            <person name="Madupu R."/>
            <person name="Miller N."/>
            <person name="Shvartsbeyn A."/>
            <person name="Sullivan S.A."/>
            <person name="Vaudin M."/>
            <person name="Wiegand R."/>
            <person name="Kaplan H.B."/>
        </authorList>
    </citation>
    <scope>NUCLEOTIDE SEQUENCE [LARGE SCALE GENOMIC DNA]</scope>
    <source>
        <strain evidence="3">DK1622</strain>
    </source>
</reference>
<evidence type="ECO:0000313" key="2">
    <source>
        <dbReference type="EMBL" id="ABF92959.1"/>
    </source>
</evidence>
<feature type="compositionally biased region" description="Gly residues" evidence="1">
    <location>
        <begin position="137"/>
        <end position="156"/>
    </location>
</feature>
<accession>Q1DDG8</accession>
<feature type="compositionally biased region" description="Basic residues" evidence="1">
    <location>
        <begin position="378"/>
        <end position="388"/>
    </location>
</feature>
<dbReference type="eggNOG" id="ENOG5033CEF">
    <property type="taxonomic scope" value="Bacteria"/>
</dbReference>